<proteinExistence type="inferred from homology"/>
<feature type="transmembrane region" description="Helical" evidence="15">
    <location>
        <begin position="32"/>
        <end position="50"/>
    </location>
</feature>
<dbReference type="EMBL" id="BAABAK010000019">
    <property type="protein sequence ID" value="GAA3980347.1"/>
    <property type="molecule type" value="Genomic_DNA"/>
</dbReference>
<evidence type="ECO:0000256" key="12">
    <source>
        <dbReference type="ARBA" id="ARBA00023136"/>
    </source>
</evidence>
<keyword evidence="11" id="KW-0443">Lipid metabolism</keyword>
<dbReference type="Pfam" id="PF01219">
    <property type="entry name" value="DAGK_prokar"/>
    <property type="match status" value="1"/>
</dbReference>
<name>A0ABP7QCL6_9SPHI</name>
<keyword evidence="3" id="KW-1003">Cell membrane</keyword>
<keyword evidence="13" id="KW-0594">Phospholipid biosynthesis</keyword>
<feature type="transmembrane region" description="Helical" evidence="15">
    <location>
        <begin position="97"/>
        <end position="118"/>
    </location>
</feature>
<evidence type="ECO:0000256" key="9">
    <source>
        <dbReference type="ARBA" id="ARBA00022840"/>
    </source>
</evidence>
<comment type="subcellular location">
    <subcellularLocation>
        <location evidence="1">Cell membrane</location>
        <topology evidence="1">Multi-pass membrane protein</topology>
    </subcellularLocation>
</comment>
<evidence type="ECO:0000256" key="13">
    <source>
        <dbReference type="ARBA" id="ARBA00023209"/>
    </source>
</evidence>
<gene>
    <name evidence="16" type="ORF">GCM10022246_35580</name>
</gene>
<keyword evidence="4" id="KW-0444">Lipid biosynthesis</keyword>
<keyword evidence="6 15" id="KW-0812">Transmembrane</keyword>
<evidence type="ECO:0000256" key="5">
    <source>
        <dbReference type="ARBA" id="ARBA00022679"/>
    </source>
</evidence>
<evidence type="ECO:0000313" key="17">
    <source>
        <dbReference type="Proteomes" id="UP001501081"/>
    </source>
</evidence>
<sequence>MKDKEFSIIARVKSFKHAFNGLKLFFTNEHNGWVHLLAAVLAIALSLYLNLSTLEWIAIISAIAIVFAAEIFNSAVEKLADVVTSEINPQIKIVKDLAAAGVLVTAILAVLIGAIIFLPKLF</sequence>
<evidence type="ECO:0000256" key="8">
    <source>
        <dbReference type="ARBA" id="ARBA00022777"/>
    </source>
</evidence>
<keyword evidence="9" id="KW-0067">ATP-binding</keyword>
<dbReference type="PANTHER" id="PTHR34299:SF1">
    <property type="entry name" value="DIACYLGLYCEROL KINASE"/>
    <property type="match status" value="1"/>
</dbReference>
<keyword evidence="12 15" id="KW-0472">Membrane</keyword>
<keyword evidence="14" id="KW-1208">Phospholipid metabolism</keyword>
<evidence type="ECO:0000256" key="1">
    <source>
        <dbReference type="ARBA" id="ARBA00004651"/>
    </source>
</evidence>
<dbReference type="CDD" id="cd14265">
    <property type="entry name" value="UDPK_IM_like"/>
    <property type="match status" value="1"/>
</dbReference>
<evidence type="ECO:0000313" key="16">
    <source>
        <dbReference type="EMBL" id="GAA3980347.1"/>
    </source>
</evidence>
<evidence type="ECO:0000256" key="15">
    <source>
        <dbReference type="SAM" id="Phobius"/>
    </source>
</evidence>
<comment type="caution">
    <text evidence="16">The sequence shown here is derived from an EMBL/GenBank/DDBJ whole genome shotgun (WGS) entry which is preliminary data.</text>
</comment>
<dbReference type="Gene3D" id="1.10.287.3610">
    <property type="match status" value="1"/>
</dbReference>
<dbReference type="InterPro" id="IPR000829">
    <property type="entry name" value="DAGK"/>
</dbReference>
<evidence type="ECO:0000256" key="11">
    <source>
        <dbReference type="ARBA" id="ARBA00023098"/>
    </source>
</evidence>
<feature type="transmembrane region" description="Helical" evidence="15">
    <location>
        <begin position="56"/>
        <end position="76"/>
    </location>
</feature>
<evidence type="ECO:0000256" key="10">
    <source>
        <dbReference type="ARBA" id="ARBA00022989"/>
    </source>
</evidence>
<dbReference type="GO" id="GO:0016301">
    <property type="term" value="F:kinase activity"/>
    <property type="evidence" value="ECO:0007669"/>
    <property type="project" value="UniProtKB-KW"/>
</dbReference>
<dbReference type="InterPro" id="IPR036945">
    <property type="entry name" value="DAGK_sf"/>
</dbReference>
<keyword evidence="7" id="KW-0547">Nucleotide-binding</keyword>
<keyword evidence="8 16" id="KW-0418">Kinase</keyword>
<protein>
    <submittedName>
        <fullName evidence="16">Diacylglycerol kinase family protein</fullName>
    </submittedName>
</protein>
<evidence type="ECO:0000256" key="2">
    <source>
        <dbReference type="ARBA" id="ARBA00005967"/>
    </source>
</evidence>
<organism evidence="16 17">
    <name type="scientific">Pedobacter ginsengiterrae</name>
    <dbReference type="NCBI Taxonomy" id="871696"/>
    <lineage>
        <taxon>Bacteria</taxon>
        <taxon>Pseudomonadati</taxon>
        <taxon>Bacteroidota</taxon>
        <taxon>Sphingobacteriia</taxon>
        <taxon>Sphingobacteriales</taxon>
        <taxon>Sphingobacteriaceae</taxon>
        <taxon>Pedobacter</taxon>
    </lineage>
</organism>
<reference evidence="17" key="1">
    <citation type="journal article" date="2019" name="Int. J. Syst. Evol. Microbiol.">
        <title>The Global Catalogue of Microorganisms (GCM) 10K type strain sequencing project: providing services to taxonomists for standard genome sequencing and annotation.</title>
        <authorList>
            <consortium name="The Broad Institute Genomics Platform"/>
            <consortium name="The Broad Institute Genome Sequencing Center for Infectious Disease"/>
            <person name="Wu L."/>
            <person name="Ma J."/>
        </authorList>
    </citation>
    <scope>NUCLEOTIDE SEQUENCE [LARGE SCALE GENOMIC DNA]</scope>
    <source>
        <strain evidence="17">JCM 17338</strain>
    </source>
</reference>
<dbReference type="InterPro" id="IPR033717">
    <property type="entry name" value="UDPK"/>
</dbReference>
<comment type="similarity">
    <text evidence="2">Belongs to the bacterial diacylglycerol kinase family.</text>
</comment>
<dbReference type="PANTHER" id="PTHR34299">
    <property type="entry name" value="DIACYLGLYCEROL KINASE"/>
    <property type="match status" value="1"/>
</dbReference>
<evidence type="ECO:0000256" key="4">
    <source>
        <dbReference type="ARBA" id="ARBA00022516"/>
    </source>
</evidence>
<evidence type="ECO:0000256" key="14">
    <source>
        <dbReference type="ARBA" id="ARBA00023264"/>
    </source>
</evidence>
<dbReference type="Proteomes" id="UP001501081">
    <property type="component" value="Unassembled WGS sequence"/>
</dbReference>
<accession>A0ABP7QCL6</accession>
<evidence type="ECO:0000256" key="7">
    <source>
        <dbReference type="ARBA" id="ARBA00022741"/>
    </source>
</evidence>
<dbReference type="RefSeq" id="WP_344769207.1">
    <property type="nucleotide sequence ID" value="NZ_BAABAK010000019.1"/>
</dbReference>
<keyword evidence="17" id="KW-1185">Reference proteome</keyword>
<keyword evidence="5" id="KW-0808">Transferase</keyword>
<keyword evidence="10 15" id="KW-1133">Transmembrane helix</keyword>
<evidence type="ECO:0000256" key="6">
    <source>
        <dbReference type="ARBA" id="ARBA00022692"/>
    </source>
</evidence>
<evidence type="ECO:0000256" key="3">
    <source>
        <dbReference type="ARBA" id="ARBA00022475"/>
    </source>
</evidence>